<dbReference type="PROSITE" id="PS01005">
    <property type="entry name" value="FORMATE_NITRITE_TP_1"/>
    <property type="match status" value="1"/>
</dbReference>
<keyword evidence="5 8" id="KW-0472">Membrane</keyword>
<keyword evidence="10" id="KW-1185">Reference proteome</keyword>
<feature type="transmembrane region" description="Helical" evidence="8">
    <location>
        <begin position="203"/>
        <end position="225"/>
    </location>
</feature>
<evidence type="ECO:0000313" key="9">
    <source>
        <dbReference type="EMBL" id="KAJ4394448.1"/>
    </source>
</evidence>
<dbReference type="Pfam" id="PF01226">
    <property type="entry name" value="Form_Nir_trans"/>
    <property type="match status" value="1"/>
</dbReference>
<gene>
    <name evidence="9" type="ORF">N0V93_003666</name>
</gene>
<comment type="subcellular location">
    <subcellularLocation>
        <location evidence="1">Membrane</location>
        <topology evidence="1">Multi-pass membrane protein</topology>
    </subcellularLocation>
</comment>
<dbReference type="GO" id="GO:0015513">
    <property type="term" value="F:high-affinity secondary active nitrite transmembrane transporter activity"/>
    <property type="evidence" value="ECO:0007669"/>
    <property type="project" value="TreeGrafter"/>
</dbReference>
<evidence type="ECO:0000256" key="4">
    <source>
        <dbReference type="ARBA" id="ARBA00022989"/>
    </source>
</evidence>
<accession>A0A9W8YZ03</accession>
<feature type="transmembrane region" description="Helical" evidence="8">
    <location>
        <begin position="119"/>
        <end position="143"/>
    </location>
</feature>
<evidence type="ECO:0008006" key="11">
    <source>
        <dbReference type="Google" id="ProtNLM"/>
    </source>
</evidence>
<dbReference type="PANTHER" id="PTHR30520">
    <property type="entry name" value="FORMATE TRANSPORTER-RELATED"/>
    <property type="match status" value="1"/>
</dbReference>
<dbReference type="PROSITE" id="PS01006">
    <property type="entry name" value="FORMATE_NITRITE_TP_2"/>
    <property type="match status" value="1"/>
</dbReference>
<dbReference type="GO" id="GO:0005886">
    <property type="term" value="C:plasma membrane"/>
    <property type="evidence" value="ECO:0007669"/>
    <property type="project" value="TreeGrafter"/>
</dbReference>
<keyword evidence="4 8" id="KW-1133">Transmembrane helix</keyword>
<evidence type="ECO:0000256" key="2">
    <source>
        <dbReference type="ARBA" id="ARBA00022448"/>
    </source>
</evidence>
<dbReference type="FunFam" id="1.20.1080.10:FF:000011">
    <property type="entry name" value="Formate family transporter"/>
    <property type="match status" value="1"/>
</dbReference>
<feature type="transmembrane region" description="Helical" evidence="8">
    <location>
        <begin position="168"/>
        <end position="191"/>
    </location>
</feature>
<evidence type="ECO:0000256" key="3">
    <source>
        <dbReference type="ARBA" id="ARBA00022692"/>
    </source>
</evidence>
<dbReference type="OrthoDB" id="4829at2759"/>
<dbReference type="InterPro" id="IPR000292">
    <property type="entry name" value="For/NO2_transpt"/>
</dbReference>
<keyword evidence="2" id="KW-0813">Transport</keyword>
<feature type="transmembrane region" description="Helical" evidence="8">
    <location>
        <begin position="72"/>
        <end position="98"/>
    </location>
</feature>
<feature type="transmembrane region" description="Helical" evidence="8">
    <location>
        <begin position="245"/>
        <end position="267"/>
    </location>
</feature>
<organism evidence="9 10">
    <name type="scientific">Gnomoniopsis smithogilvyi</name>
    <dbReference type="NCBI Taxonomy" id="1191159"/>
    <lineage>
        <taxon>Eukaryota</taxon>
        <taxon>Fungi</taxon>
        <taxon>Dikarya</taxon>
        <taxon>Ascomycota</taxon>
        <taxon>Pezizomycotina</taxon>
        <taxon>Sordariomycetes</taxon>
        <taxon>Sordariomycetidae</taxon>
        <taxon>Diaporthales</taxon>
        <taxon>Gnomoniaceae</taxon>
        <taxon>Gnomoniopsis</taxon>
    </lineage>
</organism>
<dbReference type="Gene3D" id="1.20.1080.10">
    <property type="entry name" value="Glycerol uptake facilitator protein"/>
    <property type="match status" value="1"/>
</dbReference>
<dbReference type="InterPro" id="IPR024002">
    <property type="entry name" value="For/NO2_transpt_CS"/>
</dbReference>
<protein>
    <recommendedName>
        <fullName evidence="11">Formate/nitrite transporter</fullName>
    </recommendedName>
</protein>
<dbReference type="InterPro" id="IPR023271">
    <property type="entry name" value="Aquaporin-like"/>
</dbReference>
<evidence type="ECO:0000256" key="8">
    <source>
        <dbReference type="SAM" id="Phobius"/>
    </source>
</evidence>
<evidence type="ECO:0000313" key="10">
    <source>
        <dbReference type="Proteomes" id="UP001140453"/>
    </source>
</evidence>
<comment type="caution">
    <text evidence="9">The sequence shown here is derived from an EMBL/GenBank/DDBJ whole genome shotgun (WGS) entry which is preliminary data.</text>
</comment>
<feature type="transmembrane region" description="Helical" evidence="8">
    <location>
        <begin position="39"/>
        <end position="60"/>
    </location>
</feature>
<reference evidence="9" key="1">
    <citation type="submission" date="2022-10" db="EMBL/GenBank/DDBJ databases">
        <title>Tapping the CABI collections for fungal endophytes: first genome assemblies for Collariella, Neodidymelliopsis, Ascochyta clinopodiicola, Didymella pomorum, Didymosphaeria variabile, Neocosmospora piperis and Neocucurbitaria cava.</title>
        <authorList>
            <person name="Hill R."/>
        </authorList>
    </citation>
    <scope>NUCLEOTIDE SEQUENCE</scope>
    <source>
        <strain evidence="9">IMI 355082</strain>
    </source>
</reference>
<comment type="similarity">
    <text evidence="6">Belongs to the FNT transporter (TC 1.A.16) family.</text>
</comment>
<evidence type="ECO:0000256" key="6">
    <source>
        <dbReference type="ARBA" id="ARBA00049660"/>
    </source>
</evidence>
<dbReference type="EMBL" id="JAPEVB010000002">
    <property type="protein sequence ID" value="KAJ4394448.1"/>
    <property type="molecule type" value="Genomic_DNA"/>
</dbReference>
<dbReference type="AlphaFoldDB" id="A0A9W8YZ03"/>
<feature type="region of interest" description="Disordered" evidence="7">
    <location>
        <begin position="298"/>
        <end position="318"/>
    </location>
</feature>
<dbReference type="PANTHER" id="PTHR30520:SF6">
    <property type="entry name" value="FORMATE_NITRATE FAMILY TRANSPORTER (EUROFUNG)"/>
    <property type="match status" value="1"/>
</dbReference>
<proteinExistence type="inferred from homology"/>
<dbReference type="GO" id="GO:0015707">
    <property type="term" value="P:nitrite transport"/>
    <property type="evidence" value="ECO:0007669"/>
    <property type="project" value="TreeGrafter"/>
</dbReference>
<evidence type="ECO:0000256" key="5">
    <source>
        <dbReference type="ARBA" id="ARBA00023136"/>
    </source>
</evidence>
<keyword evidence="3 8" id="KW-0812">Transmembrane</keyword>
<dbReference type="Proteomes" id="UP001140453">
    <property type="component" value="Unassembled WGS sequence"/>
</dbReference>
<name>A0A9W8YZ03_9PEZI</name>
<evidence type="ECO:0000256" key="1">
    <source>
        <dbReference type="ARBA" id="ARBA00004141"/>
    </source>
</evidence>
<evidence type="ECO:0000256" key="7">
    <source>
        <dbReference type="SAM" id="MobiDB-lite"/>
    </source>
</evidence>
<sequence length="318" mass="34866">MANPTMANVDNVLAYSPQQAIELVSRAGVKKANMRPDKIFLSACSAGALLGFAGACTLSINASPWYADNAPGLLRMIGAIVFPLGLVMIVLTGADLFTGTNMYTAVAALDRRISIWKMLIHWVLCFWGNLAGALFLMAIIFGYGGVFEADPFLSAVQTFVHKKQAVPAFYQIFLKAIGCNWLVCLACYLGMQGRDLASKVIGLWWPIFAFVSLGLDHVVANMFIIPMGIWLDTPDVTVGLYIWKGIIPAALGNMLGGALFCGMYYWWMYSFGEQPIAVDGVYYDSHIAMPTIPDHRRRSKDLEHGQVGSESENRISPM</sequence>